<organism evidence="1 2">
    <name type="scientific">Ralstonia phage phiITL-1</name>
    <dbReference type="NCBI Taxonomy" id="1597967"/>
    <lineage>
        <taxon>Viruses</taxon>
        <taxon>Duplodnaviria</taxon>
        <taxon>Heunggongvirae</taxon>
        <taxon>Uroviricota</taxon>
        <taxon>Caudoviricetes</taxon>
        <taxon>Autographivirales</taxon>
        <taxon>Autotranscriptaviridae</taxon>
        <taxon>Serkorvirus</taxon>
        <taxon>Serkorvirus ITL1</taxon>
    </lineage>
</organism>
<protein>
    <submittedName>
        <fullName evidence="1">Uncharacterized protein</fullName>
    </submittedName>
</protein>
<reference evidence="1 2" key="1">
    <citation type="submission" date="2015-01" db="EMBL/GenBank/DDBJ databases">
        <title>Genomic characterization of bacteriophage ITL-1, lytic for Rasltonia solanacearum.</title>
        <authorList>
            <person name="Hernandez-Romano J."/>
            <person name="Martinez-Barnetche J."/>
            <person name="Tellez-Sosa J.M."/>
            <person name="Gomez-Barreto R.E."/>
            <person name="Teran-Leon I."/>
            <person name="Serrano-Plancarte R."/>
            <person name="Zavala-Padilla G."/>
            <person name="Estrada-Carrillo M."/>
        </authorList>
    </citation>
    <scope>NUCLEOTIDE SEQUENCE [LARGE SCALE GENOMIC DNA]</scope>
</reference>
<keyword evidence="2" id="KW-1185">Reference proteome</keyword>
<dbReference type="GeneID" id="54975127"/>
<dbReference type="KEGG" id="vg:54975127"/>
<accession>A0A0U1ZEA0</accession>
<dbReference type="Proteomes" id="UP000223875">
    <property type="component" value="Segment"/>
</dbReference>
<dbReference type="EMBL" id="KP343639">
    <property type="protein sequence ID" value="AJT60828.1"/>
    <property type="molecule type" value="Genomic_DNA"/>
</dbReference>
<dbReference type="RefSeq" id="YP_009785081.1">
    <property type="nucleotide sequence ID" value="NC_047751.1"/>
</dbReference>
<evidence type="ECO:0000313" key="2">
    <source>
        <dbReference type="Proteomes" id="UP000223875"/>
    </source>
</evidence>
<sequence length="125" mass="14160">MARSFQLNVSTRVKVVVPDSEMPVVEQAYAELKELAAKLRVLVEREDVPVLRTMFARNSDIPDRAVLKIARGRLRAYANIGEDLDSFILFSVKLGIREQFKDNLESDGTLTFSPPKFETVKVYGQ</sequence>
<proteinExistence type="predicted"/>
<evidence type="ECO:0000313" key="1">
    <source>
        <dbReference type="EMBL" id="AJT60828.1"/>
    </source>
</evidence>
<name>A0A0U1ZEA0_9CAUD</name>